<dbReference type="Proteomes" id="UP000285326">
    <property type="component" value="Unassembled WGS sequence"/>
</dbReference>
<evidence type="ECO:0000313" key="1">
    <source>
        <dbReference type="EMBL" id="RKF73479.1"/>
    </source>
</evidence>
<name>A0A420IG28_9PEZI</name>
<dbReference type="EMBL" id="MCBS01024413">
    <property type="protein sequence ID" value="RKF73479.1"/>
    <property type="molecule type" value="Genomic_DNA"/>
</dbReference>
<dbReference type="AlphaFoldDB" id="A0A420IG28"/>
<proteinExistence type="predicted"/>
<evidence type="ECO:0000313" key="2">
    <source>
        <dbReference type="Proteomes" id="UP000285326"/>
    </source>
</evidence>
<organism evidence="1 2">
    <name type="scientific">Golovinomyces cichoracearum</name>
    <dbReference type="NCBI Taxonomy" id="62708"/>
    <lineage>
        <taxon>Eukaryota</taxon>
        <taxon>Fungi</taxon>
        <taxon>Dikarya</taxon>
        <taxon>Ascomycota</taxon>
        <taxon>Pezizomycotina</taxon>
        <taxon>Leotiomycetes</taxon>
        <taxon>Erysiphales</taxon>
        <taxon>Erysiphaceae</taxon>
        <taxon>Golovinomyces</taxon>
    </lineage>
</organism>
<sequence length="91" mass="10067">MEGSPVNEAQKLSILHDHVLASDTSNVRPTSNRFESTNILSVNMTSILSPECMAAEQLISLSQRSKKCPGQFRDLEVAEILFLLRGTRPIP</sequence>
<gene>
    <name evidence="1" type="ORF">GcM1_244135</name>
</gene>
<protein>
    <submittedName>
        <fullName evidence="1">Uncharacterized protein</fullName>
    </submittedName>
</protein>
<comment type="caution">
    <text evidence="1">The sequence shown here is derived from an EMBL/GenBank/DDBJ whole genome shotgun (WGS) entry which is preliminary data.</text>
</comment>
<accession>A0A420IG28</accession>
<reference evidence="1 2" key="1">
    <citation type="journal article" date="2018" name="BMC Genomics">
        <title>Comparative genome analyses reveal sequence features reflecting distinct modes of host-adaptation between dicot and monocot powdery mildew.</title>
        <authorList>
            <person name="Wu Y."/>
            <person name="Ma X."/>
            <person name="Pan Z."/>
            <person name="Kale S.D."/>
            <person name="Song Y."/>
            <person name="King H."/>
            <person name="Zhang Q."/>
            <person name="Presley C."/>
            <person name="Deng X."/>
            <person name="Wei C.I."/>
            <person name="Xiao S."/>
        </authorList>
    </citation>
    <scope>NUCLEOTIDE SEQUENCE [LARGE SCALE GENOMIC DNA]</scope>
    <source>
        <strain evidence="1">UMSG1</strain>
    </source>
</reference>